<organism evidence="2 3">
    <name type="scientific">Stygiobacter electus</name>
    <dbReference type="NCBI Taxonomy" id="3032292"/>
    <lineage>
        <taxon>Bacteria</taxon>
        <taxon>Pseudomonadati</taxon>
        <taxon>Ignavibacteriota</taxon>
        <taxon>Ignavibacteria</taxon>
        <taxon>Ignavibacteriales</taxon>
        <taxon>Melioribacteraceae</taxon>
        <taxon>Stygiobacter</taxon>
    </lineage>
</organism>
<reference evidence="2" key="1">
    <citation type="submission" date="2023-03" db="EMBL/GenBank/DDBJ databases">
        <title>Stygiobacter electus gen. nov., sp. nov., facultatively anaerobic thermotolerant bacterium of the class Ignavibacteria from a well of Yessentuki mineral water deposit.</title>
        <authorList>
            <person name="Podosokorskaya O.A."/>
            <person name="Elcheninov A.G."/>
            <person name="Petrova N.F."/>
            <person name="Zavarzina D.G."/>
            <person name="Kublanov I.V."/>
            <person name="Merkel A.Y."/>
        </authorList>
    </citation>
    <scope>NUCLEOTIDE SEQUENCE</scope>
    <source>
        <strain evidence="2">09-Me</strain>
    </source>
</reference>
<dbReference type="NCBIfam" id="TIGR04183">
    <property type="entry name" value="Por_Secre_tail"/>
    <property type="match status" value="1"/>
</dbReference>
<dbReference type="AlphaFoldDB" id="A0AAE3P580"/>
<name>A0AAE3P580_9BACT</name>
<dbReference type="Proteomes" id="UP001221302">
    <property type="component" value="Unassembled WGS sequence"/>
</dbReference>
<evidence type="ECO:0000259" key="1">
    <source>
        <dbReference type="Pfam" id="PF18962"/>
    </source>
</evidence>
<feature type="domain" description="Secretion system C-terminal sorting" evidence="1">
    <location>
        <begin position="277"/>
        <end position="351"/>
    </location>
</feature>
<feature type="non-terminal residue" evidence="2">
    <location>
        <position position="1"/>
    </location>
</feature>
<evidence type="ECO:0000313" key="2">
    <source>
        <dbReference type="EMBL" id="MDF1613330.1"/>
    </source>
</evidence>
<sequence>NNYMQWNYSHGIAQGGLINVINKTNPIKYLFYSTAQVSNHFPSDHNPGNNTNGINDAFSNYTELAQMYSAFGDPPPGVNSQQIASSSYVFAMRSIAGLLHWFSVNAQILPSPLEAVYLSGDFTLYAGGTGHWYVQLRNGIEPFTYNWQIMYLDGAGYLQTYESVKKGKEKKDKEKKKEGDIIINEAPSNEWVPIGTNSPYFSKPHNPYDLRDFKLRCIVTDATNTTKTSNEFYVDVVSYPPEFSVVQNGNNNEQAISLAKESELVSISNEYILEQNYPNPFNPSTKITYSLPEASFVTLKVFDILGKEIVTLVNEAKPSGKHEVEFDASKLPSGTYIYQLTAGNNQIIRKMLLIK</sequence>
<dbReference type="Pfam" id="PF18962">
    <property type="entry name" value="Por_Secre_tail"/>
    <property type="match status" value="1"/>
</dbReference>
<keyword evidence="3" id="KW-1185">Reference proteome</keyword>
<gene>
    <name evidence="2" type="ORF">P0M35_14315</name>
</gene>
<evidence type="ECO:0000313" key="3">
    <source>
        <dbReference type="Proteomes" id="UP001221302"/>
    </source>
</evidence>
<dbReference type="InterPro" id="IPR026444">
    <property type="entry name" value="Secre_tail"/>
</dbReference>
<accession>A0AAE3P580</accession>
<dbReference type="RefSeq" id="WP_321537103.1">
    <property type="nucleotide sequence ID" value="NZ_JARGDL010000050.1"/>
</dbReference>
<comment type="caution">
    <text evidence="2">The sequence shown here is derived from an EMBL/GenBank/DDBJ whole genome shotgun (WGS) entry which is preliminary data.</text>
</comment>
<dbReference type="Gene3D" id="2.60.40.4070">
    <property type="match status" value="1"/>
</dbReference>
<dbReference type="EMBL" id="JARGDL010000050">
    <property type="protein sequence ID" value="MDF1613330.1"/>
    <property type="molecule type" value="Genomic_DNA"/>
</dbReference>
<protein>
    <submittedName>
        <fullName evidence="2">T9SS type A sorting domain-containing protein</fullName>
    </submittedName>
</protein>
<proteinExistence type="predicted"/>